<dbReference type="PROSITE" id="PS01186">
    <property type="entry name" value="EGF_2"/>
    <property type="match status" value="9"/>
</dbReference>
<dbReference type="SMART" id="SM00179">
    <property type="entry name" value="EGF_CA"/>
    <property type="match status" value="7"/>
</dbReference>
<feature type="domain" description="ZP" evidence="11">
    <location>
        <begin position="864"/>
        <end position="1105"/>
    </location>
</feature>
<comment type="caution">
    <text evidence="7">Lacks conserved residue(s) required for the propagation of feature annotation.</text>
</comment>
<dbReference type="Gene3D" id="2.10.25.10">
    <property type="entry name" value="Laminin"/>
    <property type="match status" value="10"/>
</dbReference>
<evidence type="ECO:0000256" key="1">
    <source>
        <dbReference type="ARBA" id="ARBA00022536"/>
    </source>
</evidence>
<evidence type="ECO:0000256" key="3">
    <source>
        <dbReference type="ARBA" id="ARBA00022737"/>
    </source>
</evidence>
<protein>
    <submittedName>
        <fullName evidence="12">Uncharacterized protein</fullName>
    </submittedName>
</protein>
<feature type="compositionally biased region" description="Polar residues" evidence="8">
    <location>
        <begin position="491"/>
        <end position="501"/>
    </location>
</feature>
<evidence type="ECO:0000259" key="11">
    <source>
        <dbReference type="PROSITE" id="PS51034"/>
    </source>
</evidence>
<feature type="compositionally biased region" description="Low complexity" evidence="8">
    <location>
        <begin position="443"/>
        <end position="461"/>
    </location>
</feature>
<dbReference type="PROSITE" id="PS51034">
    <property type="entry name" value="ZP_2"/>
    <property type="match status" value="1"/>
</dbReference>
<keyword evidence="9" id="KW-0472">Membrane</keyword>
<feature type="domain" description="EGF-like" evidence="10">
    <location>
        <begin position="163"/>
        <end position="204"/>
    </location>
</feature>
<dbReference type="FunFam" id="2.10.25.10:FF:000038">
    <property type="entry name" value="Fibrillin 2"/>
    <property type="match status" value="5"/>
</dbReference>
<dbReference type="SUPFAM" id="SSF57184">
    <property type="entry name" value="Growth factor receptor domain"/>
    <property type="match status" value="3"/>
</dbReference>
<keyword evidence="4" id="KW-0106">Calcium</keyword>
<feature type="domain" description="EGF-like" evidence="10">
    <location>
        <begin position="343"/>
        <end position="384"/>
    </location>
</feature>
<evidence type="ECO:0000256" key="8">
    <source>
        <dbReference type="SAM" id="MobiDB-lite"/>
    </source>
</evidence>
<dbReference type="PANTHER" id="PTHR24039">
    <property type="entry name" value="FIBRILLIN-RELATED"/>
    <property type="match status" value="1"/>
</dbReference>
<dbReference type="SUPFAM" id="SSF57196">
    <property type="entry name" value="EGF/Laminin"/>
    <property type="match status" value="3"/>
</dbReference>
<keyword evidence="3" id="KW-0677">Repeat</keyword>
<dbReference type="InterPro" id="IPR000152">
    <property type="entry name" value="EGF-type_Asp/Asn_hydroxyl_site"/>
</dbReference>
<evidence type="ECO:0000256" key="6">
    <source>
        <dbReference type="ARBA" id="ARBA00023180"/>
    </source>
</evidence>
<keyword evidence="6" id="KW-0325">Glycoprotein</keyword>
<feature type="domain" description="EGF-like" evidence="10">
    <location>
        <begin position="813"/>
        <end position="853"/>
    </location>
</feature>
<feature type="compositionally biased region" description="Low complexity" evidence="8">
    <location>
        <begin position="398"/>
        <end position="421"/>
    </location>
</feature>
<feature type="domain" description="EGF-like" evidence="10">
    <location>
        <begin position="30"/>
        <end position="67"/>
    </location>
</feature>
<dbReference type="PROSITE" id="PS00010">
    <property type="entry name" value="ASX_HYDROXYL"/>
    <property type="match status" value="4"/>
</dbReference>
<dbReference type="AlphaFoldDB" id="A0AAE9ISK2"/>
<keyword evidence="5" id="KW-1015">Disulfide bond</keyword>
<keyword evidence="2" id="KW-0732">Signal</keyword>
<feature type="domain" description="EGF-like" evidence="10">
    <location>
        <begin position="205"/>
        <end position="245"/>
    </location>
</feature>
<dbReference type="EMBL" id="CP090893">
    <property type="protein sequence ID" value="ULU02805.1"/>
    <property type="molecule type" value="Genomic_DNA"/>
</dbReference>
<accession>A0AAE9ISK2</accession>
<dbReference type="InterPro" id="IPR056953">
    <property type="entry name" value="CUT_N"/>
</dbReference>
<evidence type="ECO:0000313" key="12">
    <source>
        <dbReference type="EMBL" id="ULU02805.1"/>
    </source>
</evidence>
<dbReference type="InterPro" id="IPR009030">
    <property type="entry name" value="Growth_fac_rcpt_cys_sf"/>
</dbReference>
<dbReference type="PANTHER" id="PTHR24039:SF28">
    <property type="entry name" value="EGF-LIKE DOMAIN-CONTAINING PROTEIN"/>
    <property type="match status" value="1"/>
</dbReference>
<evidence type="ECO:0000256" key="9">
    <source>
        <dbReference type="SAM" id="Phobius"/>
    </source>
</evidence>
<dbReference type="Pfam" id="PF12947">
    <property type="entry name" value="EGF_3"/>
    <property type="match status" value="4"/>
</dbReference>
<dbReference type="SMART" id="SM00181">
    <property type="entry name" value="EGF"/>
    <property type="match status" value="16"/>
</dbReference>
<dbReference type="Proteomes" id="UP000827892">
    <property type="component" value="Chromosome III"/>
</dbReference>
<dbReference type="InterPro" id="IPR001507">
    <property type="entry name" value="ZP_dom"/>
</dbReference>
<dbReference type="InterPro" id="IPR000742">
    <property type="entry name" value="EGF"/>
</dbReference>
<dbReference type="GO" id="GO:0005509">
    <property type="term" value="F:calcium ion binding"/>
    <property type="evidence" value="ECO:0007669"/>
    <property type="project" value="InterPro"/>
</dbReference>
<dbReference type="CDD" id="cd00054">
    <property type="entry name" value="EGF_CA"/>
    <property type="match status" value="6"/>
</dbReference>
<dbReference type="InterPro" id="IPR018097">
    <property type="entry name" value="EGF_Ca-bd_CS"/>
</dbReference>
<proteinExistence type="predicted"/>
<dbReference type="InterPro" id="IPR024731">
    <property type="entry name" value="NELL2-like_EGF"/>
</dbReference>
<dbReference type="Pfam" id="PF25057">
    <property type="entry name" value="CUT_N"/>
    <property type="match status" value="1"/>
</dbReference>
<evidence type="ECO:0000313" key="13">
    <source>
        <dbReference type="Proteomes" id="UP000827892"/>
    </source>
</evidence>
<evidence type="ECO:0000259" key="10">
    <source>
        <dbReference type="PROSITE" id="PS50026"/>
    </source>
</evidence>
<feature type="domain" description="EGF-like" evidence="10">
    <location>
        <begin position="70"/>
        <end position="110"/>
    </location>
</feature>
<sequence length="1201" mass="128771">MSCEVDTTDGSVECKECMSGYKKSGTTCEDINECDEQSPCSPSASCVNLNGTFSCSCKPGFRGDGFMCTDINECDEKHPCHPHAECTNLEGSFKCECHSGFEGDGIKKCTNPLERSCEDVEKFCGRVDHVSCLSVRIYNGSLSSVCECEPGFRFEKESNSCVDIDECEENRNNCDPASAVCVNTEGSFKCECAEGYEGEGGVCTDIDECDRGMAGCDSMAMCINRMGSCGCKCMAGYTGDGAHCTKIEEPKEASKTACTEEWSRLCELEKKQCAVDEEEVPQCGACLPGHHPINGTCQSLQISGLCAQKNDCNKHAECIDILPDSHFCSCPDGFIGDGMMCDDVDECNNAGMCDDENSKCENTIGSFNCVCLEGFKKSDDDKCVLKTPNREKIEINEENSSSTPSESQKPESTTQESSTASPEEETTTQEPLILTATPSKAPESTTASEATTQPKSTTTTSPAPPTPITTEAPITSGNRGPPSIQPPPELFTTTSSESPAPSNGGYGEEIQEETSSSSSTTTTSTTEAPSLCSTVTCHSLATCEPSTGVCICRDGFIGDGTSSCSKKSTADCISLPSLCAENAKCDNSARSCECDAGYIGDGYVCSPHPQDCVLRDNLCSPEAICQNRRCQCLPGFTGDGVKCVSIHERASNCSQCDANAHCVGGTTCKCNPGYFGNGLCCVPDPLDCVHFTGICHPNAVCNPDTRQCQCSSGFSGNGVSCFPQKSCRTDKSVCAKNAICLPTGSCICRHGFKGDPFYKCTSLVAKEPSNAQDLSDVSSCVTPCDASSQLCISGECICKPGFRQNPGSKTCADIDECAEKTHRCNRIATCRNTFGSHVCSCPEGHVGDGVTCVPHVNQGKLSVYCEADGMTLVLGNETSDFEGKIFVKGQAENPYCSKSFSALLNSHKPYVFKVAFQHCDVQLLDNHTMASTVVVQKHAMFLTNKADSYDLRCQYPIGSRAVQSHVNVSELATTSTLTDKNSTLAPICRLSVSNDQHSSISSAMVGDTLKLALEVTPSENFGILPRNCFAVNIESGERYTLTDEQGCAIDESLFPQWSVTNSAKVQAMFRTFKWPDSSMIRFQCDCNPCVGQCTVPSCISSSRFRRHHQTTSPLLNDEIRQELVLMSGVESLAVSSIINVKDSMSDEDDVVASESLTTSSICVKWAPLLIALGSFVVCSLVLLYLCSKKPKTMDLESEVRF</sequence>
<gene>
    <name evidence="12" type="ORF">L3Y34_002418</name>
</gene>
<keyword evidence="1 7" id="KW-0245">EGF-like domain</keyword>
<dbReference type="InterPro" id="IPR001881">
    <property type="entry name" value="EGF-like_Ca-bd_dom"/>
</dbReference>
<evidence type="ECO:0000256" key="2">
    <source>
        <dbReference type="ARBA" id="ARBA00022729"/>
    </source>
</evidence>
<evidence type="ECO:0000256" key="5">
    <source>
        <dbReference type="ARBA" id="ARBA00023157"/>
    </source>
</evidence>
<dbReference type="PROSITE" id="PS01187">
    <property type="entry name" value="EGF_CA"/>
    <property type="match status" value="2"/>
</dbReference>
<evidence type="ECO:0000256" key="4">
    <source>
        <dbReference type="ARBA" id="ARBA00022837"/>
    </source>
</evidence>
<keyword evidence="9" id="KW-0812">Transmembrane</keyword>
<evidence type="ECO:0000256" key="7">
    <source>
        <dbReference type="PROSITE-ProRule" id="PRU00076"/>
    </source>
</evidence>
<keyword evidence="9" id="KW-1133">Transmembrane helix</keyword>
<dbReference type="Pfam" id="PF07645">
    <property type="entry name" value="EGF_CA"/>
    <property type="match status" value="3"/>
</dbReference>
<feature type="domain" description="EGF-like" evidence="10">
    <location>
        <begin position="302"/>
        <end position="342"/>
    </location>
</feature>
<name>A0AAE9ISK2_CAEBR</name>
<organism evidence="12 13">
    <name type="scientific">Caenorhabditis briggsae</name>
    <dbReference type="NCBI Taxonomy" id="6238"/>
    <lineage>
        <taxon>Eukaryota</taxon>
        <taxon>Metazoa</taxon>
        <taxon>Ecdysozoa</taxon>
        <taxon>Nematoda</taxon>
        <taxon>Chromadorea</taxon>
        <taxon>Rhabditida</taxon>
        <taxon>Rhabditina</taxon>
        <taxon>Rhabditomorpha</taxon>
        <taxon>Rhabditoidea</taxon>
        <taxon>Rhabditidae</taxon>
        <taxon>Peloderinae</taxon>
        <taxon>Caenorhabditis</taxon>
    </lineage>
</organism>
<feature type="compositionally biased region" description="Low complexity" evidence="8">
    <location>
        <begin position="514"/>
        <end position="526"/>
    </location>
</feature>
<feature type="region of interest" description="Disordered" evidence="8">
    <location>
        <begin position="394"/>
        <end position="527"/>
    </location>
</feature>
<feature type="transmembrane region" description="Helical" evidence="9">
    <location>
        <begin position="1165"/>
        <end position="1185"/>
    </location>
</feature>
<reference evidence="12 13" key="1">
    <citation type="submission" date="2022-05" db="EMBL/GenBank/DDBJ databases">
        <title>Chromosome-level reference genomes for two strains of Caenorhabditis briggsae: an improved platform for comparative genomics.</title>
        <authorList>
            <person name="Stevens L."/>
            <person name="Andersen E.C."/>
        </authorList>
    </citation>
    <scope>NUCLEOTIDE SEQUENCE [LARGE SCALE GENOMIC DNA]</scope>
    <source>
        <strain evidence="12">QX1410_ONT</strain>
        <tissue evidence="12">Whole-organism</tissue>
    </source>
</reference>
<dbReference type="SMART" id="SM00241">
    <property type="entry name" value="ZP"/>
    <property type="match status" value="1"/>
</dbReference>
<dbReference type="PROSITE" id="PS50026">
    <property type="entry name" value="EGF_3"/>
    <property type="match status" value="8"/>
</dbReference>
<feature type="domain" description="EGF-like" evidence="10">
    <location>
        <begin position="684"/>
        <end position="722"/>
    </location>
</feature>
<dbReference type="InterPro" id="IPR049883">
    <property type="entry name" value="NOTCH1_EGF-like"/>
</dbReference>